<proteinExistence type="predicted"/>
<evidence type="ECO:0000313" key="2">
    <source>
        <dbReference type="Proteomes" id="UP001597545"/>
    </source>
</evidence>
<keyword evidence="2" id="KW-1185">Reference proteome</keyword>
<dbReference type="Proteomes" id="UP001597545">
    <property type="component" value="Unassembled WGS sequence"/>
</dbReference>
<reference evidence="2" key="1">
    <citation type="journal article" date="2019" name="Int. J. Syst. Evol. Microbiol.">
        <title>The Global Catalogue of Microorganisms (GCM) 10K type strain sequencing project: providing services to taxonomists for standard genome sequencing and annotation.</title>
        <authorList>
            <consortium name="The Broad Institute Genomics Platform"/>
            <consortium name="The Broad Institute Genome Sequencing Center for Infectious Disease"/>
            <person name="Wu L."/>
            <person name="Ma J."/>
        </authorList>
    </citation>
    <scope>NUCLEOTIDE SEQUENCE [LARGE SCALE GENOMIC DNA]</scope>
    <source>
        <strain evidence="2">KCTC 42662</strain>
    </source>
</reference>
<evidence type="ECO:0000313" key="1">
    <source>
        <dbReference type="EMBL" id="MFD2549384.1"/>
    </source>
</evidence>
<comment type="caution">
    <text evidence="1">The sequence shown here is derived from an EMBL/GenBank/DDBJ whole genome shotgun (WGS) entry which is preliminary data.</text>
</comment>
<accession>A0ABW5KM51</accession>
<dbReference type="EMBL" id="JBHULR010000015">
    <property type="protein sequence ID" value="MFD2549384.1"/>
    <property type="molecule type" value="Genomic_DNA"/>
</dbReference>
<sequence>MITIVCTNGDLNGQEFFLDKLDGTLIYDRTTSSDSKLRKFLKSNAEKVYRLTQIYRMDCEGYSVDLMLD</sequence>
<protein>
    <submittedName>
        <fullName evidence="1">Uncharacterized protein</fullName>
    </submittedName>
</protein>
<name>A0ABW5KM51_9SPHI</name>
<organism evidence="1 2">
    <name type="scientific">Sphingobacterium suaedae</name>
    <dbReference type="NCBI Taxonomy" id="1686402"/>
    <lineage>
        <taxon>Bacteria</taxon>
        <taxon>Pseudomonadati</taxon>
        <taxon>Bacteroidota</taxon>
        <taxon>Sphingobacteriia</taxon>
        <taxon>Sphingobacteriales</taxon>
        <taxon>Sphingobacteriaceae</taxon>
        <taxon>Sphingobacterium</taxon>
    </lineage>
</organism>
<dbReference type="RefSeq" id="WP_380905701.1">
    <property type="nucleotide sequence ID" value="NZ_JBHUEG010000012.1"/>
</dbReference>
<gene>
    <name evidence="1" type="ORF">ACFSR5_17180</name>
</gene>